<accession>A0ABT1L3V5</accession>
<keyword evidence="4" id="KW-1185">Reference proteome</keyword>
<keyword evidence="1" id="KW-0819">tRNA processing</keyword>
<comment type="catalytic activity">
    <reaction evidence="1">
        <text>uridine(34) in tRNA + AH2 + O2 = 5-hydroxyuridine(34) in tRNA + A + H2O</text>
        <dbReference type="Rhea" id="RHEA:64224"/>
        <dbReference type="Rhea" id="RHEA-COMP:11727"/>
        <dbReference type="Rhea" id="RHEA-COMP:13381"/>
        <dbReference type="ChEBI" id="CHEBI:13193"/>
        <dbReference type="ChEBI" id="CHEBI:15377"/>
        <dbReference type="ChEBI" id="CHEBI:15379"/>
        <dbReference type="ChEBI" id="CHEBI:17499"/>
        <dbReference type="ChEBI" id="CHEBI:65315"/>
        <dbReference type="ChEBI" id="CHEBI:136877"/>
    </reaction>
</comment>
<dbReference type="CDD" id="cd01518">
    <property type="entry name" value="RHOD_YceA"/>
    <property type="match status" value="1"/>
</dbReference>
<comment type="similarity">
    <text evidence="1">Belongs to the TrhO family.</text>
</comment>
<dbReference type="Pfam" id="PF17773">
    <property type="entry name" value="UPF0176_N"/>
    <property type="match status" value="1"/>
</dbReference>
<dbReference type="InterPro" id="IPR001763">
    <property type="entry name" value="Rhodanese-like_dom"/>
</dbReference>
<dbReference type="InterPro" id="IPR040503">
    <property type="entry name" value="TRHO_N"/>
</dbReference>
<feature type="domain" description="Rhodanese" evidence="2">
    <location>
        <begin position="119"/>
        <end position="212"/>
    </location>
</feature>
<dbReference type="InterPro" id="IPR036873">
    <property type="entry name" value="Rhodanese-like_dom_sf"/>
</dbReference>
<evidence type="ECO:0000256" key="1">
    <source>
        <dbReference type="HAMAP-Rule" id="MF_00469"/>
    </source>
</evidence>
<keyword evidence="1" id="KW-0560">Oxidoreductase</keyword>
<reference evidence="3 4" key="1">
    <citation type="journal article" date="2022" name="Nat. Microbiol.">
        <title>The microbiome of a bacterivorous marine choanoflagellate contains a resource-demanding obligate bacterial associate.</title>
        <authorList>
            <person name="Needham D.M."/>
            <person name="Poirier C."/>
            <person name="Bachy C."/>
            <person name="George E.E."/>
            <person name="Wilken S."/>
            <person name="Yung C.C.M."/>
            <person name="Limardo A.J."/>
            <person name="Morando M."/>
            <person name="Sudek L."/>
            <person name="Malmstrom R.R."/>
            <person name="Keeling P.J."/>
            <person name="Santoro A.E."/>
            <person name="Worden A.Z."/>
        </authorList>
    </citation>
    <scope>NUCLEOTIDE SEQUENCE [LARGE SCALE GENOMIC DNA]</scope>
    <source>
        <strain evidence="3 4">Comchoano-2</strain>
    </source>
</reference>
<name>A0ABT1L3V5_9GAMM</name>
<gene>
    <name evidence="1" type="primary">trhO</name>
    <name evidence="3" type="ORF">MKS91_01015</name>
</gene>
<proteinExistence type="inferred from homology"/>
<dbReference type="HAMAP" id="MF_00469">
    <property type="entry name" value="TrhO"/>
    <property type="match status" value="1"/>
</dbReference>
<protein>
    <recommendedName>
        <fullName evidence="1">tRNA uridine(34) hydroxylase</fullName>
        <ecNumber evidence="1">1.14.-.-</ecNumber>
    </recommendedName>
    <alternativeName>
        <fullName evidence="1">tRNA hydroxylation protein O</fullName>
    </alternativeName>
</protein>
<dbReference type="InterPro" id="IPR020936">
    <property type="entry name" value="TrhO"/>
</dbReference>
<dbReference type="PROSITE" id="PS50206">
    <property type="entry name" value="RHODANESE_3"/>
    <property type="match status" value="1"/>
</dbReference>
<dbReference type="Proteomes" id="UP001320768">
    <property type="component" value="Unassembled WGS sequence"/>
</dbReference>
<sequence length="300" mass="34268">MLTVAALYEFKKHKMNEALRVAIMECCQKYDVLGTLLLADEGINGTIAGSQAGVDAVLVFIRECGFQSLEWKLSHAVEKPFLRLKVIWKEEIVTIGCDVDPCEIVGDYVTVNDWNDLIVRDDVLLIDTRNNYEYELGTFKGADNPDTECFREFPRYVANIDREKYQSVAMFCTGGIRCEKASSYMLAQGFKKVYHLKGGVLKYLEEIQEEESLWEGACFVFDRRVALGHGLKITDHIQCYACRRALTPEDAMHPDYQKGVSCRYCIHMTSEARQASFVERQRQVEMAVSQGKEHIGQRIE</sequence>
<evidence type="ECO:0000313" key="4">
    <source>
        <dbReference type="Proteomes" id="UP001320768"/>
    </source>
</evidence>
<organism evidence="3 4">
    <name type="scientific">Candidatus Synchoanobacter obligatus</name>
    <dbReference type="NCBI Taxonomy" id="2919597"/>
    <lineage>
        <taxon>Bacteria</taxon>
        <taxon>Pseudomonadati</taxon>
        <taxon>Pseudomonadota</taxon>
        <taxon>Gammaproteobacteria</taxon>
        <taxon>Candidatus Comchoanobacterales</taxon>
        <taxon>Candidatus Comchoanobacteraceae</taxon>
        <taxon>Candidatus Synchoanobacter</taxon>
    </lineage>
</organism>
<dbReference type="Gene3D" id="3.30.70.100">
    <property type="match status" value="1"/>
</dbReference>
<dbReference type="PANTHER" id="PTHR43268">
    <property type="entry name" value="THIOSULFATE SULFURTRANSFERASE/RHODANESE-LIKE DOMAIN-CONTAINING PROTEIN 2"/>
    <property type="match status" value="1"/>
</dbReference>
<dbReference type="Gene3D" id="3.40.250.10">
    <property type="entry name" value="Rhodanese-like domain"/>
    <property type="match status" value="1"/>
</dbReference>
<evidence type="ECO:0000313" key="3">
    <source>
        <dbReference type="EMBL" id="MCP8351875.1"/>
    </source>
</evidence>
<comment type="caution">
    <text evidence="3">The sequence shown here is derived from an EMBL/GenBank/DDBJ whole genome shotgun (WGS) entry which is preliminary data.</text>
</comment>
<dbReference type="EMBL" id="JAKUDN010000001">
    <property type="protein sequence ID" value="MCP8351875.1"/>
    <property type="molecule type" value="Genomic_DNA"/>
</dbReference>
<dbReference type="Pfam" id="PF00581">
    <property type="entry name" value="Rhodanese"/>
    <property type="match status" value="1"/>
</dbReference>
<dbReference type="SMART" id="SM00450">
    <property type="entry name" value="RHOD"/>
    <property type="match status" value="1"/>
</dbReference>
<comment type="function">
    <text evidence="1">Catalyzes oxygen-dependent 5-hydroxyuridine (ho5U) modification at position 34 in tRNAs.</text>
</comment>
<dbReference type="SUPFAM" id="SSF52821">
    <property type="entry name" value="Rhodanese/Cell cycle control phosphatase"/>
    <property type="match status" value="1"/>
</dbReference>
<dbReference type="EC" id="1.14.-.-" evidence="1"/>
<evidence type="ECO:0000259" key="2">
    <source>
        <dbReference type="PROSITE" id="PS50206"/>
    </source>
</evidence>
<dbReference type="PANTHER" id="PTHR43268:SF3">
    <property type="entry name" value="RHODANESE-LIKE DOMAIN-CONTAINING PROTEIN 7-RELATED"/>
    <property type="match status" value="1"/>
</dbReference>
<dbReference type="NCBIfam" id="NF001136">
    <property type="entry name" value="PRK00142.1-4"/>
    <property type="match status" value="1"/>
</dbReference>